<dbReference type="STRING" id="1604334.SAMN05421546_2095"/>
<keyword evidence="2" id="KW-0805">Transcription regulation</keyword>
<keyword evidence="3 7" id="KW-0238">DNA-binding</keyword>
<keyword evidence="5" id="KW-0175">Coiled coil</keyword>
<dbReference type="AlphaFoldDB" id="A0A1N6WKX8"/>
<dbReference type="InterPro" id="IPR009061">
    <property type="entry name" value="DNA-bd_dom_put_sf"/>
</dbReference>
<dbReference type="Gene3D" id="1.10.1660.10">
    <property type="match status" value="1"/>
</dbReference>
<evidence type="ECO:0000313" key="7">
    <source>
        <dbReference type="EMBL" id="SIQ90734.1"/>
    </source>
</evidence>
<dbReference type="GO" id="GO:0003677">
    <property type="term" value="F:DNA binding"/>
    <property type="evidence" value="ECO:0007669"/>
    <property type="project" value="UniProtKB-KW"/>
</dbReference>
<gene>
    <name evidence="7" type="ORF">SAMN05421546_2095</name>
</gene>
<keyword evidence="1" id="KW-0678">Repressor</keyword>
<dbReference type="Pfam" id="PF13411">
    <property type="entry name" value="MerR_1"/>
    <property type="match status" value="1"/>
</dbReference>
<accession>A0A1N6WKX8</accession>
<feature type="coiled-coil region" evidence="5">
    <location>
        <begin position="82"/>
        <end position="109"/>
    </location>
</feature>
<keyword evidence="4" id="KW-0804">Transcription</keyword>
<dbReference type="Proteomes" id="UP000241788">
    <property type="component" value="Unassembled WGS sequence"/>
</dbReference>
<sequence length="139" mass="15427">MLMKIGQLSRATGLPIDTIRYYENQGVLPRAERQASSGYRLYDDADVERLQFIRRAKALGFTLVEIRELMAMTQGDDVAAIRSAAVAKLDDVEQRLQDLARVRTALKSLVDACPGRGQMDACPILHALTDSPQAGRKHD</sequence>
<keyword evidence="8" id="KW-1185">Reference proteome</keyword>
<dbReference type="PANTHER" id="PTHR30204:SF69">
    <property type="entry name" value="MERR-FAMILY TRANSCRIPTIONAL REGULATOR"/>
    <property type="match status" value="1"/>
</dbReference>
<evidence type="ECO:0000256" key="3">
    <source>
        <dbReference type="ARBA" id="ARBA00023125"/>
    </source>
</evidence>
<evidence type="ECO:0000256" key="5">
    <source>
        <dbReference type="SAM" id="Coils"/>
    </source>
</evidence>
<dbReference type="CDD" id="cd04770">
    <property type="entry name" value="HTH_HMRTR"/>
    <property type="match status" value="1"/>
</dbReference>
<evidence type="ECO:0000256" key="2">
    <source>
        <dbReference type="ARBA" id="ARBA00023015"/>
    </source>
</evidence>
<dbReference type="PRINTS" id="PR00040">
    <property type="entry name" value="HTHMERR"/>
</dbReference>
<evidence type="ECO:0000313" key="8">
    <source>
        <dbReference type="Proteomes" id="UP000241788"/>
    </source>
</evidence>
<evidence type="ECO:0000256" key="1">
    <source>
        <dbReference type="ARBA" id="ARBA00022491"/>
    </source>
</evidence>
<dbReference type="InterPro" id="IPR000551">
    <property type="entry name" value="MerR-type_HTH_dom"/>
</dbReference>
<reference evidence="8" key="1">
    <citation type="submission" date="2017-01" db="EMBL/GenBank/DDBJ databases">
        <authorList>
            <person name="Varghese N."/>
            <person name="Submissions S."/>
        </authorList>
    </citation>
    <scope>NUCLEOTIDE SEQUENCE [LARGE SCALE GENOMIC DNA]</scope>
    <source>
        <strain evidence="8">UM1</strain>
    </source>
</reference>
<feature type="domain" description="HTH merR-type" evidence="6">
    <location>
        <begin position="2"/>
        <end position="72"/>
    </location>
</feature>
<evidence type="ECO:0000259" key="6">
    <source>
        <dbReference type="PROSITE" id="PS50937"/>
    </source>
</evidence>
<dbReference type="EMBL" id="FTLW01000004">
    <property type="protein sequence ID" value="SIQ90734.1"/>
    <property type="molecule type" value="Genomic_DNA"/>
</dbReference>
<name>A0A1N6WKX8_9GAMM</name>
<dbReference type="PANTHER" id="PTHR30204">
    <property type="entry name" value="REDOX-CYCLING DRUG-SENSING TRANSCRIPTIONAL ACTIVATOR SOXR"/>
    <property type="match status" value="1"/>
</dbReference>
<evidence type="ECO:0000256" key="4">
    <source>
        <dbReference type="ARBA" id="ARBA00023163"/>
    </source>
</evidence>
<dbReference type="InterPro" id="IPR047057">
    <property type="entry name" value="MerR_fam"/>
</dbReference>
<dbReference type="SUPFAM" id="SSF46955">
    <property type="entry name" value="Putative DNA-binding domain"/>
    <property type="match status" value="1"/>
</dbReference>
<dbReference type="PROSITE" id="PS50937">
    <property type="entry name" value="HTH_MERR_2"/>
    <property type="match status" value="1"/>
</dbReference>
<dbReference type="SMART" id="SM00422">
    <property type="entry name" value="HTH_MERR"/>
    <property type="match status" value="1"/>
</dbReference>
<dbReference type="GO" id="GO:0003700">
    <property type="term" value="F:DNA-binding transcription factor activity"/>
    <property type="evidence" value="ECO:0007669"/>
    <property type="project" value="InterPro"/>
</dbReference>
<proteinExistence type="predicted"/>
<organism evidence="7 8">
    <name type="scientific">Solilutibacter tolerans</name>
    <dbReference type="NCBI Taxonomy" id="1604334"/>
    <lineage>
        <taxon>Bacteria</taxon>
        <taxon>Pseudomonadati</taxon>
        <taxon>Pseudomonadota</taxon>
        <taxon>Gammaproteobacteria</taxon>
        <taxon>Lysobacterales</taxon>
        <taxon>Lysobacteraceae</taxon>
        <taxon>Solilutibacter</taxon>
    </lineage>
</organism>
<protein>
    <submittedName>
        <fullName evidence="7">DNA-binding transcriptional regulator, MerR family</fullName>
    </submittedName>
</protein>